<dbReference type="GeneID" id="5724700"/>
<sequence>MVAWLAASRRAAGLTAAAAAAAYILCPPARSREAAAVAGLRAPSAVHAADVQHRTHSAAARPQ</sequence>
<reference evidence="1 2" key="1">
    <citation type="journal article" date="2007" name="Science">
        <title>The Chlamydomonas genome reveals the evolution of key animal and plant functions.</title>
        <authorList>
            <person name="Merchant S.S."/>
            <person name="Prochnik S.E."/>
            <person name="Vallon O."/>
            <person name="Harris E.H."/>
            <person name="Karpowicz S.J."/>
            <person name="Witman G.B."/>
            <person name="Terry A."/>
            <person name="Salamov A."/>
            <person name="Fritz-Laylin L.K."/>
            <person name="Marechal-Drouard L."/>
            <person name="Marshall W.F."/>
            <person name="Qu L.H."/>
            <person name="Nelson D.R."/>
            <person name="Sanderfoot A.A."/>
            <person name="Spalding M.H."/>
            <person name="Kapitonov V.V."/>
            <person name="Ren Q."/>
            <person name="Ferris P."/>
            <person name="Lindquist E."/>
            <person name="Shapiro H."/>
            <person name="Lucas S.M."/>
            <person name="Grimwood J."/>
            <person name="Schmutz J."/>
            <person name="Cardol P."/>
            <person name="Cerutti H."/>
            <person name="Chanfreau G."/>
            <person name="Chen C.L."/>
            <person name="Cognat V."/>
            <person name="Croft M.T."/>
            <person name="Dent R."/>
            <person name="Dutcher S."/>
            <person name="Fernandez E."/>
            <person name="Fukuzawa H."/>
            <person name="Gonzalez-Ballester D."/>
            <person name="Gonzalez-Halphen D."/>
            <person name="Hallmann A."/>
            <person name="Hanikenne M."/>
            <person name="Hippler M."/>
            <person name="Inwood W."/>
            <person name="Jabbari K."/>
            <person name="Kalanon M."/>
            <person name="Kuras R."/>
            <person name="Lefebvre P.A."/>
            <person name="Lemaire S.D."/>
            <person name="Lobanov A.V."/>
            <person name="Lohr M."/>
            <person name="Manuell A."/>
            <person name="Meier I."/>
            <person name="Mets L."/>
            <person name="Mittag M."/>
            <person name="Mittelmeier T."/>
            <person name="Moroney J.V."/>
            <person name="Moseley J."/>
            <person name="Napoli C."/>
            <person name="Nedelcu A.M."/>
            <person name="Niyogi K."/>
            <person name="Novoselov S.V."/>
            <person name="Paulsen I.T."/>
            <person name="Pazour G."/>
            <person name="Purton S."/>
            <person name="Ral J.P."/>
            <person name="Riano-Pachon D.M."/>
            <person name="Riekhof W."/>
            <person name="Rymarquis L."/>
            <person name="Schroda M."/>
            <person name="Stern D."/>
            <person name="Umen J."/>
            <person name="Willows R."/>
            <person name="Wilson N."/>
            <person name="Zimmer S.L."/>
            <person name="Allmer J."/>
            <person name="Balk J."/>
            <person name="Bisova K."/>
            <person name="Chen C.J."/>
            <person name="Elias M."/>
            <person name="Gendler K."/>
            <person name="Hauser C."/>
            <person name="Lamb M.R."/>
            <person name="Ledford H."/>
            <person name="Long J.C."/>
            <person name="Minagawa J."/>
            <person name="Page M.D."/>
            <person name="Pan J."/>
            <person name="Pootakham W."/>
            <person name="Roje S."/>
            <person name="Rose A."/>
            <person name="Stahlberg E."/>
            <person name="Terauchi A.M."/>
            <person name="Yang P."/>
            <person name="Ball S."/>
            <person name="Bowler C."/>
            <person name="Dieckmann C.L."/>
            <person name="Gladyshev V.N."/>
            <person name="Green P."/>
            <person name="Jorgensen R."/>
            <person name="Mayfield S."/>
            <person name="Mueller-Roeber B."/>
            <person name="Rajamani S."/>
            <person name="Sayre R.T."/>
            <person name="Brokstein P."/>
            <person name="Dubchak I."/>
            <person name="Goodstein D."/>
            <person name="Hornick L."/>
            <person name="Huang Y.W."/>
            <person name="Jhaveri J."/>
            <person name="Luo Y."/>
            <person name="Martinez D."/>
            <person name="Ngau W.C."/>
            <person name="Otillar B."/>
            <person name="Poliakov A."/>
            <person name="Porter A."/>
            <person name="Szajkowski L."/>
            <person name="Werner G."/>
            <person name="Zhou K."/>
            <person name="Grigoriev I.V."/>
            <person name="Rokhsar D.S."/>
            <person name="Grossman A.R."/>
        </authorList>
    </citation>
    <scope>NUCLEOTIDE SEQUENCE [LARGE SCALE GENOMIC DNA]</scope>
    <source>
        <strain evidence="2">CC-503</strain>
        <strain evidence="1">CC-503 cw92 mt+</strain>
    </source>
</reference>
<dbReference type="Gramene" id="PNW74398">
    <property type="protein sequence ID" value="PNW74398"/>
    <property type="gene ID" value="CHLRE_13g606962v5"/>
</dbReference>
<dbReference type="EMBL" id="CM008974">
    <property type="protein sequence ID" value="PNW74398.1"/>
    <property type="molecule type" value="Genomic_DNA"/>
</dbReference>
<protein>
    <submittedName>
        <fullName evidence="1">Uncharacterized protein</fullName>
    </submittedName>
</protein>
<proteinExistence type="predicted"/>
<dbReference type="Proteomes" id="UP000006906">
    <property type="component" value="Chromosome 13"/>
</dbReference>
<dbReference type="RefSeq" id="XP_042917871.1">
    <property type="nucleotide sequence ID" value="XM_043069897.1"/>
</dbReference>
<dbReference type="AlphaFoldDB" id="A8JB04"/>
<name>A8JB04_CHLRE</name>
<gene>
    <name evidence="1" type="ORF">CHLRE_13g606962v5</name>
</gene>
<evidence type="ECO:0000313" key="1">
    <source>
        <dbReference type="EMBL" id="PNW74398.1"/>
    </source>
</evidence>
<accession>A8JB04</accession>
<dbReference type="Gramene" id="PNW74397">
    <property type="protein sequence ID" value="PNW74397"/>
    <property type="gene ID" value="CHLRE_13g606962v5"/>
</dbReference>
<reference evidence="1" key="2">
    <citation type="submission" date="2017-07" db="EMBL/GenBank/DDBJ databases">
        <title>WGS assembly of Chlamydomonas reinhardtii.</title>
        <authorList>
            <consortium name="Chlamydomonas Annotation Team"/>
            <consortium name="JGI Annotation Team"/>
            <person name="Merchant S.S."/>
            <person name="Prochnik S.E."/>
            <person name="Vallon O."/>
            <person name="Harris E.H."/>
            <person name="Karpowicz S.J."/>
            <person name="Witman G.B."/>
            <person name="Terry A."/>
            <person name="Salamov A."/>
            <person name="Fritz-Laylin L.K."/>
            <person name="Marechal-Drouard L."/>
            <person name="Marshall W.F."/>
            <person name="Qu L.H."/>
            <person name="Nelson D.R."/>
            <person name="Sanderfoot A.A."/>
            <person name="Spalding M.H."/>
            <person name="Kapitonov V.V."/>
            <person name="Ren Q."/>
            <person name="Ferris P."/>
            <person name="Lindquist E."/>
            <person name="Shapiro H."/>
            <person name="Lucas S.M."/>
            <person name="Grimwood J."/>
            <person name="Schmutz J."/>
            <person name="Grigoriev I.V."/>
            <person name="Rokhsar D.S."/>
        </authorList>
    </citation>
    <scope>NUCLEOTIDE SEQUENCE</scope>
    <source>
        <strain evidence="1">CC-503 cw92 mt+</strain>
    </source>
</reference>
<dbReference type="KEGG" id="cre:CHLRE_13g606962v5"/>
<keyword evidence="2" id="KW-1185">Reference proteome</keyword>
<dbReference type="RefSeq" id="XP_042917870.1">
    <property type="nucleotide sequence ID" value="XM_043069896.1"/>
</dbReference>
<organism evidence="1 2">
    <name type="scientific">Chlamydomonas reinhardtii</name>
    <name type="common">Chlamydomonas smithii</name>
    <dbReference type="NCBI Taxonomy" id="3055"/>
    <lineage>
        <taxon>Eukaryota</taxon>
        <taxon>Viridiplantae</taxon>
        <taxon>Chlorophyta</taxon>
        <taxon>core chlorophytes</taxon>
        <taxon>Chlorophyceae</taxon>
        <taxon>CS clade</taxon>
        <taxon>Chlamydomonadales</taxon>
        <taxon>Chlamydomonadaceae</taxon>
        <taxon>Chlamydomonas</taxon>
    </lineage>
</organism>
<dbReference type="EMBL" id="CM008974">
    <property type="protein sequence ID" value="PNW74397.1"/>
    <property type="molecule type" value="Genomic_DNA"/>
</dbReference>
<dbReference type="PaxDb" id="3055-EDO98945"/>
<dbReference type="HOGENOM" id="CLU_2888945_0_0_1"/>
<evidence type="ECO:0000313" key="2">
    <source>
        <dbReference type="Proteomes" id="UP000006906"/>
    </source>
</evidence>